<dbReference type="InterPro" id="IPR009057">
    <property type="entry name" value="Homeodomain-like_sf"/>
</dbReference>
<evidence type="ECO:0000256" key="2">
    <source>
        <dbReference type="ARBA" id="ARBA00023125"/>
    </source>
</evidence>
<evidence type="ECO:0000313" key="7">
    <source>
        <dbReference type="Proteomes" id="UP000505377"/>
    </source>
</evidence>
<dbReference type="SUPFAM" id="SSF46689">
    <property type="entry name" value="Homeodomain-like"/>
    <property type="match status" value="1"/>
</dbReference>
<evidence type="ECO:0000256" key="4">
    <source>
        <dbReference type="PROSITE-ProRule" id="PRU00335"/>
    </source>
</evidence>
<dbReference type="Pfam" id="PF13305">
    <property type="entry name" value="TetR_C_33"/>
    <property type="match status" value="1"/>
</dbReference>
<gene>
    <name evidence="6" type="ORF">HOP40_09755</name>
</gene>
<proteinExistence type="predicted"/>
<dbReference type="AlphaFoldDB" id="A0A6M6JH56"/>
<dbReference type="InterPro" id="IPR050109">
    <property type="entry name" value="HTH-type_TetR-like_transc_reg"/>
</dbReference>
<dbReference type="KEGG" id="pbro:HOP40_09755"/>
<feature type="DNA-binding region" description="H-T-H motif" evidence="4">
    <location>
        <begin position="45"/>
        <end position="64"/>
    </location>
</feature>
<keyword evidence="3" id="KW-0804">Transcription</keyword>
<protein>
    <submittedName>
        <fullName evidence="6">Helix-turn-helix transcriptional regulator</fullName>
    </submittedName>
</protein>
<evidence type="ECO:0000313" key="6">
    <source>
        <dbReference type="EMBL" id="QJY46052.1"/>
    </source>
</evidence>
<dbReference type="InterPro" id="IPR036271">
    <property type="entry name" value="Tet_transcr_reg_TetR-rel_C_sf"/>
</dbReference>
<keyword evidence="7" id="KW-1185">Reference proteome</keyword>
<reference evidence="6 7" key="1">
    <citation type="submission" date="2020-05" db="EMBL/GenBank/DDBJ databases">
        <authorList>
            <person name="Mo P."/>
        </authorList>
    </citation>
    <scope>NUCLEOTIDE SEQUENCE [LARGE SCALE GENOMIC DNA]</scope>
    <source>
        <strain evidence="6 7">Gen01</strain>
    </source>
</reference>
<name>A0A6M6JH56_9PSEU</name>
<evidence type="ECO:0000256" key="1">
    <source>
        <dbReference type="ARBA" id="ARBA00023015"/>
    </source>
</evidence>
<dbReference type="PANTHER" id="PTHR30055:SF220">
    <property type="entry name" value="TETR-FAMILY REGULATORY PROTEIN"/>
    <property type="match status" value="1"/>
</dbReference>
<accession>A0A6M6JH56</accession>
<evidence type="ECO:0000259" key="5">
    <source>
        <dbReference type="PROSITE" id="PS50977"/>
    </source>
</evidence>
<keyword evidence="1" id="KW-0805">Transcription regulation</keyword>
<dbReference type="PRINTS" id="PR00455">
    <property type="entry name" value="HTHTETR"/>
</dbReference>
<dbReference type="Pfam" id="PF00440">
    <property type="entry name" value="TetR_N"/>
    <property type="match status" value="1"/>
</dbReference>
<dbReference type="PANTHER" id="PTHR30055">
    <property type="entry name" value="HTH-TYPE TRANSCRIPTIONAL REGULATOR RUTR"/>
    <property type="match status" value="1"/>
</dbReference>
<feature type="domain" description="HTH tetR-type" evidence="5">
    <location>
        <begin position="22"/>
        <end position="82"/>
    </location>
</feature>
<dbReference type="EMBL" id="CP053564">
    <property type="protein sequence ID" value="QJY46052.1"/>
    <property type="molecule type" value="Genomic_DNA"/>
</dbReference>
<dbReference type="SUPFAM" id="SSF48498">
    <property type="entry name" value="Tetracyclin repressor-like, C-terminal domain"/>
    <property type="match status" value="1"/>
</dbReference>
<sequence>MPRRSRLVNVKIRLAAVPYHHGDLRRTLLDTALDAVAEHGPAALSLRDVARRAGVSHAAPAHHFGDKTGLLTALAAEGWAGLADALEAAGGFAEQGVAYVVFTTGHPAHFAVMRTPGLVRGDDPALAAAAARAGAALETGAGEVDDDPTTAVAGWALVHGLASLLLEGALTPEEGTDVADLARAVTGRLR</sequence>
<dbReference type="InterPro" id="IPR001647">
    <property type="entry name" value="HTH_TetR"/>
</dbReference>
<evidence type="ECO:0000256" key="3">
    <source>
        <dbReference type="ARBA" id="ARBA00023163"/>
    </source>
</evidence>
<dbReference type="PROSITE" id="PS50977">
    <property type="entry name" value="HTH_TETR_2"/>
    <property type="match status" value="1"/>
</dbReference>
<dbReference type="Proteomes" id="UP000505377">
    <property type="component" value="Chromosome"/>
</dbReference>
<dbReference type="GO" id="GO:0003700">
    <property type="term" value="F:DNA-binding transcription factor activity"/>
    <property type="evidence" value="ECO:0007669"/>
    <property type="project" value="TreeGrafter"/>
</dbReference>
<dbReference type="InterPro" id="IPR025996">
    <property type="entry name" value="MT1864/Rv1816-like_C"/>
</dbReference>
<dbReference type="Gene3D" id="1.10.357.10">
    <property type="entry name" value="Tetracycline Repressor, domain 2"/>
    <property type="match status" value="1"/>
</dbReference>
<dbReference type="GO" id="GO:0000976">
    <property type="term" value="F:transcription cis-regulatory region binding"/>
    <property type="evidence" value="ECO:0007669"/>
    <property type="project" value="TreeGrafter"/>
</dbReference>
<organism evidence="6 7">
    <name type="scientific">Pseudonocardia broussonetiae</name>
    <dbReference type="NCBI Taxonomy" id="2736640"/>
    <lineage>
        <taxon>Bacteria</taxon>
        <taxon>Bacillati</taxon>
        <taxon>Actinomycetota</taxon>
        <taxon>Actinomycetes</taxon>
        <taxon>Pseudonocardiales</taxon>
        <taxon>Pseudonocardiaceae</taxon>
        <taxon>Pseudonocardia</taxon>
    </lineage>
</organism>
<keyword evidence="2 4" id="KW-0238">DNA-binding</keyword>